<evidence type="ECO:0000259" key="3">
    <source>
        <dbReference type="SMART" id="SM00822"/>
    </source>
</evidence>
<dbReference type="PANTHER" id="PTHR42879:SF2">
    <property type="entry name" value="3-OXOACYL-[ACYL-CARRIER-PROTEIN] REDUCTASE FABG"/>
    <property type="match status" value="1"/>
</dbReference>
<evidence type="ECO:0000313" key="5">
    <source>
        <dbReference type="Proteomes" id="UP000092634"/>
    </source>
</evidence>
<dbReference type="InterPro" id="IPR036291">
    <property type="entry name" value="NAD(P)-bd_dom_sf"/>
</dbReference>
<dbReference type="PRINTS" id="PR00081">
    <property type="entry name" value="GDHRDH"/>
</dbReference>
<dbReference type="GO" id="GO:0018454">
    <property type="term" value="F:acetoacetyl-CoA reductase activity"/>
    <property type="evidence" value="ECO:0007669"/>
    <property type="project" value="InterPro"/>
</dbReference>
<dbReference type="InterPro" id="IPR057326">
    <property type="entry name" value="KR_dom"/>
</dbReference>
<dbReference type="InterPro" id="IPR011283">
    <property type="entry name" value="Acetoacetyl-CoA_reductase"/>
</dbReference>
<dbReference type="NCBIfam" id="NF009464">
    <property type="entry name" value="PRK12824.1"/>
    <property type="match status" value="1"/>
</dbReference>
<reference evidence="4 5" key="1">
    <citation type="submission" date="2016-10" db="EMBL/GenBank/DDBJ databases">
        <title>Updated version of Genome Assembly of Janthinobacterium lividum ERGS5:01.</title>
        <authorList>
            <person name="Kumar R."/>
            <person name="Acharya V."/>
            <person name="Singh D."/>
        </authorList>
    </citation>
    <scope>NUCLEOTIDE SEQUENCE [LARGE SCALE GENOMIC DNA]</scope>
    <source>
        <strain evidence="4 5">ERGS5:01</strain>
    </source>
</reference>
<comment type="caution">
    <text evidence="4">The sequence shown here is derived from an EMBL/GenBank/DDBJ whole genome shotgun (WGS) entry which is preliminary data.</text>
</comment>
<gene>
    <name evidence="4" type="ORF">BA896_000665</name>
</gene>
<dbReference type="SUPFAM" id="SSF51735">
    <property type="entry name" value="NAD(P)-binding Rossmann-fold domains"/>
    <property type="match status" value="1"/>
</dbReference>
<dbReference type="GO" id="GO:0032787">
    <property type="term" value="P:monocarboxylic acid metabolic process"/>
    <property type="evidence" value="ECO:0007669"/>
    <property type="project" value="UniProtKB-ARBA"/>
</dbReference>
<dbReference type="EMBL" id="MAQB02000001">
    <property type="protein sequence ID" value="OFJ47735.1"/>
    <property type="molecule type" value="Genomic_DNA"/>
</dbReference>
<evidence type="ECO:0000313" key="4">
    <source>
        <dbReference type="EMBL" id="OFJ47735.1"/>
    </source>
</evidence>
<dbReference type="FunFam" id="3.40.50.720:FF:000173">
    <property type="entry name" value="3-oxoacyl-[acyl-carrier protein] reductase"/>
    <property type="match status" value="1"/>
</dbReference>
<dbReference type="PANTHER" id="PTHR42879">
    <property type="entry name" value="3-OXOACYL-(ACYL-CARRIER-PROTEIN) REDUCTASE"/>
    <property type="match status" value="1"/>
</dbReference>
<dbReference type="GO" id="GO:0042619">
    <property type="term" value="P:poly-hydroxybutyrate biosynthetic process"/>
    <property type="evidence" value="ECO:0007669"/>
    <property type="project" value="InterPro"/>
</dbReference>
<dbReference type="NCBIfam" id="TIGR01829">
    <property type="entry name" value="AcAcCoA_reduct"/>
    <property type="match status" value="1"/>
</dbReference>
<dbReference type="InterPro" id="IPR020904">
    <property type="entry name" value="Sc_DH/Rdtase_CS"/>
</dbReference>
<keyword evidence="2" id="KW-0560">Oxidoreductase</keyword>
<dbReference type="NCBIfam" id="NF009466">
    <property type="entry name" value="PRK12826.1-2"/>
    <property type="match status" value="1"/>
</dbReference>
<dbReference type="PRINTS" id="PR00080">
    <property type="entry name" value="SDRFAMILY"/>
</dbReference>
<dbReference type="SMART" id="SM00822">
    <property type="entry name" value="PKS_KR"/>
    <property type="match status" value="1"/>
</dbReference>
<sequence length="236" mass="25194">MGGLGTALCRRLHAAGFAVVAAHTPGNARVGSWLDEQRAQAYFFHPLALDVGDFAACSDAVARVLAQFGRIDVLVNNAGITRDQSMRKMELPHWAEVMRTNLDSVFNMSKQVLEPMLAKRWGRIINISSVNGQKGAFGQSNYAAAKAGVHGFSKALALEVARHGITVNTVSPGYLRTRMVTAVPADILETKILPQIPVGRLGEPDEVAALVAYLTSDEAAFVTGANIAINGGQHMS</sequence>
<dbReference type="InterPro" id="IPR050259">
    <property type="entry name" value="SDR"/>
</dbReference>
<feature type="domain" description="Ketoreductase" evidence="3">
    <location>
        <begin position="1"/>
        <end position="173"/>
    </location>
</feature>
<protein>
    <submittedName>
        <fullName evidence="4">Beta-ketoacyl-ACP reductase</fullName>
    </submittedName>
</protein>
<organism evidence="4 5">
    <name type="scientific">Janthinobacterium lividum</name>
    <dbReference type="NCBI Taxonomy" id="29581"/>
    <lineage>
        <taxon>Bacteria</taxon>
        <taxon>Pseudomonadati</taxon>
        <taxon>Pseudomonadota</taxon>
        <taxon>Betaproteobacteria</taxon>
        <taxon>Burkholderiales</taxon>
        <taxon>Oxalobacteraceae</taxon>
        <taxon>Janthinobacterium</taxon>
    </lineage>
</organism>
<evidence type="ECO:0000256" key="2">
    <source>
        <dbReference type="ARBA" id="ARBA00023002"/>
    </source>
</evidence>
<dbReference type="Gene3D" id="3.40.50.720">
    <property type="entry name" value="NAD(P)-binding Rossmann-like Domain"/>
    <property type="match status" value="1"/>
</dbReference>
<dbReference type="AlphaFoldDB" id="A0A1E8PNE7"/>
<dbReference type="GO" id="GO:0005737">
    <property type="term" value="C:cytoplasm"/>
    <property type="evidence" value="ECO:0007669"/>
    <property type="project" value="InterPro"/>
</dbReference>
<evidence type="ECO:0000256" key="1">
    <source>
        <dbReference type="ARBA" id="ARBA00006484"/>
    </source>
</evidence>
<dbReference type="Pfam" id="PF13561">
    <property type="entry name" value="adh_short_C2"/>
    <property type="match status" value="1"/>
</dbReference>
<dbReference type="InterPro" id="IPR002347">
    <property type="entry name" value="SDR_fam"/>
</dbReference>
<proteinExistence type="inferred from homology"/>
<accession>A0A1E8PNE7</accession>
<dbReference type="PROSITE" id="PS00061">
    <property type="entry name" value="ADH_SHORT"/>
    <property type="match status" value="1"/>
</dbReference>
<comment type="similarity">
    <text evidence="1">Belongs to the short-chain dehydrogenases/reductases (SDR) family.</text>
</comment>
<name>A0A1E8PNE7_9BURK</name>
<dbReference type="Proteomes" id="UP000092634">
    <property type="component" value="Unassembled WGS sequence"/>
</dbReference>